<evidence type="ECO:0000256" key="1">
    <source>
        <dbReference type="ARBA" id="ARBA00023002"/>
    </source>
</evidence>
<organism evidence="3 4">
    <name type="scientific">Nostocoides australiense Ben110</name>
    <dbReference type="NCBI Taxonomy" id="1193182"/>
    <lineage>
        <taxon>Bacteria</taxon>
        <taxon>Bacillati</taxon>
        <taxon>Actinomycetota</taxon>
        <taxon>Actinomycetes</taxon>
        <taxon>Micrococcales</taxon>
        <taxon>Intrasporangiaceae</taxon>
        <taxon>Nostocoides</taxon>
    </lineage>
</organism>
<keyword evidence="4" id="KW-1185">Reference proteome</keyword>
<dbReference type="PANTHER" id="PTHR43364:SF4">
    <property type="entry name" value="NAD(P)-LINKED OXIDOREDUCTASE SUPERFAMILY PROTEIN"/>
    <property type="match status" value="1"/>
</dbReference>
<dbReference type="InterPro" id="IPR050523">
    <property type="entry name" value="AKR_Detox_Biosynth"/>
</dbReference>
<evidence type="ECO:0000259" key="2">
    <source>
        <dbReference type="Pfam" id="PF00248"/>
    </source>
</evidence>
<feature type="domain" description="NADP-dependent oxidoreductase" evidence="2">
    <location>
        <begin position="16"/>
        <end position="315"/>
    </location>
</feature>
<dbReference type="STRING" id="1193182.BN11_160014"/>
<dbReference type="EMBL" id="CAJA01000068">
    <property type="protein sequence ID" value="CCH72358.1"/>
    <property type="molecule type" value="Genomic_DNA"/>
</dbReference>
<protein>
    <submittedName>
        <fullName evidence="3">Putative Aldo/keto reductase</fullName>
        <ecNumber evidence="3">1.1.-.-</ecNumber>
    </submittedName>
</protein>
<name>W6JSZ8_9MICO</name>
<evidence type="ECO:0000313" key="4">
    <source>
        <dbReference type="Proteomes" id="UP000035763"/>
    </source>
</evidence>
<accession>W6JSZ8</accession>
<dbReference type="EC" id="1.1.-.-" evidence="3"/>
<dbReference type="InterPro" id="IPR020471">
    <property type="entry name" value="AKR"/>
</dbReference>
<dbReference type="PROSITE" id="PS51257">
    <property type="entry name" value="PROKAR_LIPOPROTEIN"/>
    <property type="match status" value="1"/>
</dbReference>
<dbReference type="InterPro" id="IPR023210">
    <property type="entry name" value="NADP_OxRdtase_dom"/>
</dbReference>
<keyword evidence="1 3" id="KW-0560">Oxidoreductase</keyword>
<dbReference type="InterPro" id="IPR036812">
    <property type="entry name" value="NAD(P)_OxRdtase_dom_sf"/>
</dbReference>
<evidence type="ECO:0000313" key="3">
    <source>
        <dbReference type="EMBL" id="CCH72358.1"/>
    </source>
</evidence>
<dbReference type="SUPFAM" id="SSF51430">
    <property type="entry name" value="NAD(P)-linked oxidoreductase"/>
    <property type="match status" value="1"/>
</dbReference>
<dbReference type="Proteomes" id="UP000035763">
    <property type="component" value="Unassembled WGS sequence"/>
</dbReference>
<dbReference type="PRINTS" id="PR00069">
    <property type="entry name" value="ALDKETRDTASE"/>
</dbReference>
<dbReference type="AlphaFoldDB" id="W6JSZ8"/>
<comment type="caution">
    <text evidence="3">The sequence shown here is derived from an EMBL/GenBank/DDBJ whole genome shotgun (WGS) entry which is preliminary data.</text>
</comment>
<dbReference type="GO" id="GO:0016491">
    <property type="term" value="F:oxidoreductase activity"/>
    <property type="evidence" value="ECO:0007669"/>
    <property type="project" value="UniProtKB-KW"/>
</dbReference>
<proteinExistence type="predicted"/>
<dbReference type="OrthoDB" id="9768793at2"/>
<dbReference type="GO" id="GO:0005829">
    <property type="term" value="C:cytosol"/>
    <property type="evidence" value="ECO:0007669"/>
    <property type="project" value="TreeGrafter"/>
</dbReference>
<dbReference type="RefSeq" id="WP_048693743.1">
    <property type="nucleotide sequence ID" value="NZ_HG764815.1"/>
</dbReference>
<dbReference type="Gene3D" id="3.20.20.100">
    <property type="entry name" value="NADP-dependent oxidoreductase domain"/>
    <property type="match status" value="1"/>
</dbReference>
<dbReference type="PANTHER" id="PTHR43364">
    <property type="entry name" value="NADH-SPECIFIC METHYLGLYOXAL REDUCTASE-RELATED"/>
    <property type="match status" value="1"/>
</dbReference>
<dbReference type="Pfam" id="PF00248">
    <property type="entry name" value="Aldo_ket_red"/>
    <property type="match status" value="1"/>
</dbReference>
<reference evidence="3 4" key="1">
    <citation type="journal article" date="2013" name="ISME J.">
        <title>A metabolic model for members of the genus Tetrasphaera involved in enhanced biological phosphorus removal.</title>
        <authorList>
            <person name="Kristiansen R."/>
            <person name="Nguyen H.T.T."/>
            <person name="Saunders A.M."/>
            <person name="Nielsen J.L."/>
            <person name="Wimmer R."/>
            <person name="Le V.Q."/>
            <person name="McIlroy S.J."/>
            <person name="Petrovski S."/>
            <person name="Seviour R.J."/>
            <person name="Calteau A."/>
            <person name="Nielsen K.L."/>
            <person name="Nielsen P.H."/>
        </authorList>
    </citation>
    <scope>NUCLEOTIDE SEQUENCE [LARGE SCALE GENOMIC DNA]</scope>
    <source>
        <strain evidence="3 4">Ben110</strain>
    </source>
</reference>
<gene>
    <name evidence="3" type="ORF">BN11_160014</name>
</gene>
<sequence length="319" mass="33688">MEERQLGNGGPSVSVIGLGCNNFGRVGRATQSLEGTKAVLDAALDAGITLLDTADMYGSPATGSETLMGEALAGRRDQIVLATKFGHAGVTLPGTQEWGPKGGRTYIRNACEASLTRLRTDHIDLYQQHTPDPSVPIEETLGALTELVQEGKVRYIGHSNFSAAEAVAAEAASAGAGGARFVSAQNEFNLLARTAERDLLPTLRRLGVGLLPYFPLANGLLTGKYSRDHRPEGTRIVDDKPQLLESVDWDRLAAYERICQEAGAPMSQVTFAWLLSRPGLVSVIAGATSPGQVAENAAAASVRLPADLIAAIDQLFPIA</sequence>